<feature type="domain" description="TonB-dependent receptor plug" evidence="14">
    <location>
        <begin position="46"/>
        <end position="150"/>
    </location>
</feature>
<reference evidence="16" key="1">
    <citation type="journal article" date="2019" name="Int. J. Syst. Evol. Microbiol.">
        <title>The Global Catalogue of Microorganisms (GCM) 10K type strain sequencing project: providing services to taxonomists for standard genome sequencing and annotation.</title>
        <authorList>
            <consortium name="The Broad Institute Genomics Platform"/>
            <consortium name="The Broad Institute Genome Sequencing Center for Infectious Disease"/>
            <person name="Wu L."/>
            <person name="Ma J."/>
        </authorList>
    </citation>
    <scope>NUCLEOTIDE SEQUENCE [LARGE SCALE GENOMIC DNA]</scope>
    <source>
        <strain evidence="16">CCUG 59685</strain>
    </source>
</reference>
<dbReference type="EMBL" id="JBHTJW010000003">
    <property type="protein sequence ID" value="MFD0930800.1"/>
    <property type="molecule type" value="Genomic_DNA"/>
</dbReference>
<evidence type="ECO:0000259" key="14">
    <source>
        <dbReference type="Pfam" id="PF07715"/>
    </source>
</evidence>
<evidence type="ECO:0000256" key="8">
    <source>
        <dbReference type="ARBA" id="ARBA00023077"/>
    </source>
</evidence>
<keyword evidence="2 11" id="KW-0813">Transport</keyword>
<feature type="domain" description="TonB-dependent receptor-like beta-barrel" evidence="13">
    <location>
        <begin position="245"/>
        <end position="699"/>
    </location>
</feature>
<evidence type="ECO:0000313" key="15">
    <source>
        <dbReference type="EMBL" id="MFD0930800.1"/>
    </source>
</evidence>
<dbReference type="RefSeq" id="WP_379077662.1">
    <property type="nucleotide sequence ID" value="NZ_JBHTJW010000003.1"/>
</dbReference>
<dbReference type="SUPFAM" id="SSF56935">
    <property type="entry name" value="Porins"/>
    <property type="match status" value="1"/>
</dbReference>
<comment type="subcellular location">
    <subcellularLocation>
        <location evidence="1 11">Cell outer membrane</location>
        <topology evidence="1 11">Multi-pass membrane protein</topology>
    </subcellularLocation>
</comment>
<evidence type="ECO:0000256" key="3">
    <source>
        <dbReference type="ARBA" id="ARBA00022452"/>
    </source>
</evidence>
<comment type="caution">
    <text evidence="15">The sequence shown here is derived from an EMBL/GenBank/DDBJ whole genome shotgun (WGS) entry which is preliminary data.</text>
</comment>
<evidence type="ECO:0000256" key="12">
    <source>
        <dbReference type="RuleBase" id="RU003357"/>
    </source>
</evidence>
<evidence type="ECO:0000256" key="1">
    <source>
        <dbReference type="ARBA" id="ARBA00004571"/>
    </source>
</evidence>
<proteinExistence type="inferred from homology"/>
<evidence type="ECO:0000313" key="16">
    <source>
        <dbReference type="Proteomes" id="UP001597106"/>
    </source>
</evidence>
<keyword evidence="16" id="KW-1185">Reference proteome</keyword>
<keyword evidence="5 11" id="KW-0812">Transmembrane</keyword>
<keyword evidence="7" id="KW-0406">Ion transport</keyword>
<evidence type="ECO:0000256" key="4">
    <source>
        <dbReference type="ARBA" id="ARBA00022496"/>
    </source>
</evidence>
<dbReference type="InterPro" id="IPR036942">
    <property type="entry name" value="Beta-barrel_TonB_sf"/>
</dbReference>
<evidence type="ECO:0000259" key="13">
    <source>
        <dbReference type="Pfam" id="PF00593"/>
    </source>
</evidence>
<dbReference type="PANTHER" id="PTHR32552:SF81">
    <property type="entry name" value="TONB-DEPENDENT OUTER MEMBRANE RECEPTOR"/>
    <property type="match status" value="1"/>
</dbReference>
<sequence>MSKTALNKLYWLTGCGLCLQSDFALSENIELPPVSITAQKRIQPIDEAPIAVTVINQEALNQRHAKTLSETQGLAPGVSVIQNGLTKAISIRGIGGGGRNIGFDTRTGVYIDGVYAGQAPALESPIFEIEQIEILRGPQGFLFGRNTDAGAVNITTKPPSEFFEGYVRSGIGNLNYFENAMMVTGPIRQDVLGKITLSSETRDGFIENTATGDELKNINRFASRGQLRYLATEQLTIDVSADYANIHHTDFLPQATSGLFDAPLSRVDKNKVSVNNQPFAKNEIFGGALKAEYLMDRGHTLTSISAMRHTKNLQRLDNDYSTADLIHTDFADEFTQTSQEIRINSPQNQSIRYVFGIYGEHEAAKTHRTAFFGQDTSTLVQLPGIGLVPFDAAFGIAPNARAPHVGKVTTDAIALFGSLDADISQSVTLNLGGRYNSEHKRLGFNSDGTQSGALNLATLNNYKDHRRDDFFSPTIGATIALSNHLKAYTKYARGFKSGGWNVDFLSTAQVNDGFRFDKETVDSVEVGLKGQSEDHRWQYDATLFQQRYHDFQVFQFADLGTGQTVLQLRNAAQAETRGFESSFRGLIGSSWHLSGTFSFLDARFTDFPSGSNAGNAAGQRLPDAPRFSARAAVDYTLNAPSLNGKFNFFIEDAYQTKTYSGLSNDQETSELESRHLINAQVKFITNDRHWELGLWARNLFDNHYAKTKGRDFFGNRIAFYGDPRFFGATGQYNF</sequence>
<evidence type="ECO:0000256" key="7">
    <source>
        <dbReference type="ARBA" id="ARBA00023065"/>
    </source>
</evidence>
<dbReference type="InterPro" id="IPR000531">
    <property type="entry name" value="Beta-barrel_TonB"/>
</dbReference>
<name>A0ABW3GNV7_9PROT</name>
<dbReference type="InterPro" id="IPR039426">
    <property type="entry name" value="TonB-dep_rcpt-like"/>
</dbReference>
<keyword evidence="10 11" id="KW-0998">Cell outer membrane</keyword>
<keyword evidence="6" id="KW-0408">Iron</keyword>
<dbReference type="Gene3D" id="2.40.170.20">
    <property type="entry name" value="TonB-dependent receptor, beta-barrel domain"/>
    <property type="match status" value="1"/>
</dbReference>
<evidence type="ECO:0000256" key="11">
    <source>
        <dbReference type="PROSITE-ProRule" id="PRU01360"/>
    </source>
</evidence>
<comment type="similarity">
    <text evidence="11 12">Belongs to the TonB-dependent receptor family.</text>
</comment>
<dbReference type="PROSITE" id="PS52016">
    <property type="entry name" value="TONB_DEPENDENT_REC_3"/>
    <property type="match status" value="1"/>
</dbReference>
<dbReference type="Pfam" id="PF00593">
    <property type="entry name" value="TonB_dep_Rec_b-barrel"/>
    <property type="match status" value="1"/>
</dbReference>
<keyword evidence="8 12" id="KW-0798">TonB box</keyword>
<evidence type="ECO:0000256" key="9">
    <source>
        <dbReference type="ARBA" id="ARBA00023136"/>
    </source>
</evidence>
<evidence type="ECO:0000256" key="10">
    <source>
        <dbReference type="ARBA" id="ARBA00023237"/>
    </source>
</evidence>
<dbReference type="Pfam" id="PF07715">
    <property type="entry name" value="Plug"/>
    <property type="match status" value="1"/>
</dbReference>
<protein>
    <submittedName>
        <fullName evidence="15">TonB-dependent receptor</fullName>
    </submittedName>
</protein>
<accession>A0ABW3GNV7</accession>
<keyword evidence="4" id="KW-0410">Iron transport</keyword>
<keyword evidence="15" id="KW-0675">Receptor</keyword>
<dbReference type="PANTHER" id="PTHR32552">
    <property type="entry name" value="FERRICHROME IRON RECEPTOR-RELATED"/>
    <property type="match status" value="1"/>
</dbReference>
<evidence type="ECO:0000256" key="2">
    <source>
        <dbReference type="ARBA" id="ARBA00022448"/>
    </source>
</evidence>
<gene>
    <name evidence="15" type="ORF">ACFQ1T_13510</name>
</gene>
<dbReference type="Proteomes" id="UP001597106">
    <property type="component" value="Unassembled WGS sequence"/>
</dbReference>
<dbReference type="InterPro" id="IPR012910">
    <property type="entry name" value="Plug_dom"/>
</dbReference>
<keyword evidence="3 11" id="KW-1134">Transmembrane beta strand</keyword>
<organism evidence="15 16">
    <name type="scientific">Methylophilus glucosoxydans</name>
    <dbReference type="NCBI Taxonomy" id="752553"/>
    <lineage>
        <taxon>Bacteria</taxon>
        <taxon>Pseudomonadati</taxon>
        <taxon>Pseudomonadota</taxon>
        <taxon>Betaproteobacteria</taxon>
        <taxon>Nitrosomonadales</taxon>
        <taxon>Methylophilaceae</taxon>
        <taxon>Methylophilus</taxon>
    </lineage>
</organism>
<evidence type="ECO:0000256" key="6">
    <source>
        <dbReference type="ARBA" id="ARBA00023004"/>
    </source>
</evidence>
<evidence type="ECO:0000256" key="5">
    <source>
        <dbReference type="ARBA" id="ARBA00022692"/>
    </source>
</evidence>
<keyword evidence="9 11" id="KW-0472">Membrane</keyword>